<comment type="caution">
    <text evidence="2">The sequence shown here is derived from an EMBL/GenBank/DDBJ whole genome shotgun (WGS) entry which is preliminary data.</text>
</comment>
<dbReference type="EMBL" id="BMAV01013237">
    <property type="protein sequence ID" value="GFY60672.1"/>
    <property type="molecule type" value="Genomic_DNA"/>
</dbReference>
<organism evidence="2 3">
    <name type="scientific">Trichonephila inaurata madagascariensis</name>
    <dbReference type="NCBI Taxonomy" id="2747483"/>
    <lineage>
        <taxon>Eukaryota</taxon>
        <taxon>Metazoa</taxon>
        <taxon>Ecdysozoa</taxon>
        <taxon>Arthropoda</taxon>
        <taxon>Chelicerata</taxon>
        <taxon>Arachnida</taxon>
        <taxon>Araneae</taxon>
        <taxon>Araneomorphae</taxon>
        <taxon>Entelegynae</taxon>
        <taxon>Araneoidea</taxon>
        <taxon>Nephilidae</taxon>
        <taxon>Trichonephila</taxon>
        <taxon>Trichonephila inaurata</taxon>
    </lineage>
</organism>
<accession>A0A8X6XXQ1</accession>
<gene>
    <name evidence="2" type="ORF">TNIN_3961</name>
</gene>
<feature type="region of interest" description="Disordered" evidence="1">
    <location>
        <begin position="1"/>
        <end position="33"/>
    </location>
</feature>
<dbReference type="Proteomes" id="UP000886998">
    <property type="component" value="Unassembled WGS sequence"/>
</dbReference>
<reference evidence="2" key="1">
    <citation type="submission" date="2020-08" db="EMBL/GenBank/DDBJ databases">
        <title>Multicomponent nature underlies the extraordinary mechanical properties of spider dragline silk.</title>
        <authorList>
            <person name="Kono N."/>
            <person name="Nakamura H."/>
            <person name="Mori M."/>
            <person name="Yoshida Y."/>
            <person name="Ohtoshi R."/>
            <person name="Malay A.D."/>
            <person name="Moran D.A.P."/>
            <person name="Tomita M."/>
            <person name="Numata K."/>
            <person name="Arakawa K."/>
        </authorList>
    </citation>
    <scope>NUCLEOTIDE SEQUENCE</scope>
</reference>
<feature type="compositionally biased region" description="Polar residues" evidence="1">
    <location>
        <begin position="19"/>
        <end position="33"/>
    </location>
</feature>
<dbReference type="AlphaFoldDB" id="A0A8X6XXQ1"/>
<evidence type="ECO:0000313" key="2">
    <source>
        <dbReference type="EMBL" id="GFY60672.1"/>
    </source>
</evidence>
<evidence type="ECO:0000313" key="3">
    <source>
        <dbReference type="Proteomes" id="UP000886998"/>
    </source>
</evidence>
<feature type="non-terminal residue" evidence="2">
    <location>
        <position position="33"/>
    </location>
</feature>
<protein>
    <submittedName>
        <fullName evidence="2">Uncharacterized protein</fullName>
    </submittedName>
</protein>
<proteinExistence type="predicted"/>
<keyword evidence="3" id="KW-1185">Reference proteome</keyword>
<sequence length="33" mass="3664">MLVSVEPDSNQRPMDISLETPTVHRSPTEPSGR</sequence>
<evidence type="ECO:0000256" key="1">
    <source>
        <dbReference type="SAM" id="MobiDB-lite"/>
    </source>
</evidence>
<name>A0A8X6XXQ1_9ARAC</name>